<dbReference type="Proteomes" id="UP001602245">
    <property type="component" value="Unassembled WGS sequence"/>
</dbReference>
<evidence type="ECO:0000313" key="1">
    <source>
        <dbReference type="EMBL" id="MFF5291873.1"/>
    </source>
</evidence>
<dbReference type="EMBL" id="JBIAZU010000003">
    <property type="protein sequence ID" value="MFF5291873.1"/>
    <property type="molecule type" value="Genomic_DNA"/>
</dbReference>
<gene>
    <name evidence="1" type="ORF">ACFY35_20725</name>
</gene>
<sequence length="138" mass="15437">MPLHVITVYHNTSGRFRPYTSADTLREVISHCRELPAIVELEQVAEWLFNLFNADLEALEQARENPGGESGFLLACTYRLLRLRSLSVGDVVAITAGEHTTWLSCDPAGWRRIVAPEQPARQTLVTAIGEAVRTRRHG</sequence>
<evidence type="ECO:0000313" key="2">
    <source>
        <dbReference type="Proteomes" id="UP001602245"/>
    </source>
</evidence>
<comment type="caution">
    <text evidence="1">The sequence shown here is derived from an EMBL/GenBank/DDBJ whole genome shotgun (WGS) entry which is preliminary data.</text>
</comment>
<accession>A0ABW6WFR8</accession>
<protein>
    <submittedName>
        <fullName evidence="1">Uncharacterized protein</fullName>
    </submittedName>
</protein>
<keyword evidence="2" id="KW-1185">Reference proteome</keyword>
<organism evidence="1 2">
    <name type="scientific">Paractinoplanes globisporus</name>
    <dbReference type="NCBI Taxonomy" id="113565"/>
    <lineage>
        <taxon>Bacteria</taxon>
        <taxon>Bacillati</taxon>
        <taxon>Actinomycetota</taxon>
        <taxon>Actinomycetes</taxon>
        <taxon>Micromonosporales</taxon>
        <taxon>Micromonosporaceae</taxon>
        <taxon>Paractinoplanes</taxon>
    </lineage>
</organism>
<name>A0ABW6WFR8_9ACTN</name>
<proteinExistence type="predicted"/>
<dbReference type="RefSeq" id="WP_157295869.1">
    <property type="nucleotide sequence ID" value="NZ_JBIAZU010000003.1"/>
</dbReference>
<reference evidence="1 2" key="1">
    <citation type="submission" date="2024-10" db="EMBL/GenBank/DDBJ databases">
        <title>The Natural Products Discovery Center: Release of the First 8490 Sequenced Strains for Exploring Actinobacteria Biosynthetic Diversity.</title>
        <authorList>
            <person name="Kalkreuter E."/>
            <person name="Kautsar S.A."/>
            <person name="Yang D."/>
            <person name="Bader C.D."/>
            <person name="Teijaro C.N."/>
            <person name="Fluegel L."/>
            <person name="Davis C.M."/>
            <person name="Simpson J.R."/>
            <person name="Lauterbach L."/>
            <person name="Steele A.D."/>
            <person name="Gui C."/>
            <person name="Meng S."/>
            <person name="Li G."/>
            <person name="Viehrig K."/>
            <person name="Ye F."/>
            <person name="Su P."/>
            <person name="Kiefer A.F."/>
            <person name="Nichols A."/>
            <person name="Cepeda A.J."/>
            <person name="Yan W."/>
            <person name="Fan B."/>
            <person name="Jiang Y."/>
            <person name="Adhikari A."/>
            <person name="Zheng C.-J."/>
            <person name="Schuster L."/>
            <person name="Cowan T.M."/>
            <person name="Smanski M.J."/>
            <person name="Chevrette M.G."/>
            <person name="De Carvalho L.P.S."/>
            <person name="Shen B."/>
        </authorList>
    </citation>
    <scope>NUCLEOTIDE SEQUENCE [LARGE SCALE GENOMIC DNA]</scope>
    <source>
        <strain evidence="1 2">NPDC000087</strain>
    </source>
</reference>